<dbReference type="Proteomes" id="UP000694422">
    <property type="component" value="Unplaced"/>
</dbReference>
<dbReference type="AlphaFoldDB" id="A0A8C9QE74"/>
<protein>
    <submittedName>
        <fullName evidence="1">Uncharacterized protein</fullName>
    </submittedName>
</protein>
<keyword evidence="2" id="KW-1185">Reference proteome</keyword>
<evidence type="ECO:0000313" key="2">
    <source>
        <dbReference type="Proteomes" id="UP000694422"/>
    </source>
</evidence>
<name>A0A8C9QE74_SPEDA</name>
<reference evidence="1" key="2">
    <citation type="submission" date="2025-09" db="UniProtKB">
        <authorList>
            <consortium name="Ensembl"/>
        </authorList>
    </citation>
    <scope>IDENTIFICATION</scope>
</reference>
<organism evidence="1 2">
    <name type="scientific">Spermophilus dauricus</name>
    <name type="common">Daurian ground squirrel</name>
    <dbReference type="NCBI Taxonomy" id="99837"/>
    <lineage>
        <taxon>Eukaryota</taxon>
        <taxon>Metazoa</taxon>
        <taxon>Chordata</taxon>
        <taxon>Craniata</taxon>
        <taxon>Vertebrata</taxon>
        <taxon>Euteleostomi</taxon>
        <taxon>Mammalia</taxon>
        <taxon>Eutheria</taxon>
        <taxon>Euarchontoglires</taxon>
        <taxon>Glires</taxon>
        <taxon>Rodentia</taxon>
        <taxon>Sciuromorpha</taxon>
        <taxon>Sciuridae</taxon>
        <taxon>Xerinae</taxon>
        <taxon>Marmotini</taxon>
        <taxon>Spermophilus</taxon>
    </lineage>
</organism>
<dbReference type="Ensembl" id="ENSSDAT00000023734.1">
    <property type="protein sequence ID" value="ENSSDAP00000020769.1"/>
    <property type="gene ID" value="ENSSDAG00000018910.1"/>
</dbReference>
<reference evidence="1" key="1">
    <citation type="submission" date="2025-08" db="UniProtKB">
        <authorList>
            <consortium name="Ensembl"/>
        </authorList>
    </citation>
    <scope>IDENTIFICATION</scope>
</reference>
<accession>A0A8C9QE74</accession>
<proteinExistence type="predicted"/>
<sequence>QGPKKKKVMSTDFSAGLERILFFSVLEIEPRALCMLVQHSTTELYPQSWRRSFKEK</sequence>
<evidence type="ECO:0000313" key="1">
    <source>
        <dbReference type="Ensembl" id="ENSSDAP00000020769.1"/>
    </source>
</evidence>